<evidence type="ECO:0000313" key="1">
    <source>
        <dbReference type="EMBL" id="SOK58336.1"/>
    </source>
</evidence>
<evidence type="ECO:0000313" key="2">
    <source>
        <dbReference type="EMBL" id="VUE36105.1"/>
    </source>
</evidence>
<accession>A0A2C9CX70</accession>
<dbReference type="GeneID" id="40100477"/>
<organism evidence="1 3">
    <name type="scientific">Yersinia phage fHe-Yen9-04</name>
    <dbReference type="NCBI Taxonomy" id="2052742"/>
    <lineage>
        <taxon>Viruses</taxon>
        <taxon>Duplodnaviria</taxon>
        <taxon>Heunggongvirae</taxon>
        <taxon>Uroviricota</taxon>
        <taxon>Caudoviricetes</taxon>
        <taxon>Eneladusvirus</taxon>
        <taxon>Eneladusvirus Yen904</taxon>
    </lineage>
</organism>
<name>A0A2C9CX70_9CAUD</name>
<evidence type="ECO:0000313" key="3">
    <source>
        <dbReference type="Proteomes" id="UP000240931"/>
    </source>
</evidence>
<dbReference type="EMBL" id="LT960551">
    <property type="protein sequence ID" value="SOK58336.1"/>
    <property type="molecule type" value="Genomic_DNA"/>
</dbReference>
<reference evidence="2 4" key="3">
    <citation type="submission" date="2019-06" db="EMBL/GenBank/DDBJ databases">
        <authorList>
            <person name="Bower L."/>
            <person name="Leinonen R."/>
        </authorList>
    </citation>
    <scope>NUCLEOTIDE SEQUENCE [LARGE SCALE GENOMIC DNA]</scope>
</reference>
<proteinExistence type="predicted"/>
<dbReference type="EMBL" id="LR596615">
    <property type="protein sequence ID" value="VUE36105.1"/>
    <property type="molecule type" value="Genomic_DNA"/>
</dbReference>
<gene>
    <name evidence="1" type="primary">g059</name>
</gene>
<protein>
    <submittedName>
        <fullName evidence="1">Uncharacterized protein</fullName>
    </submittedName>
</protein>
<dbReference type="RefSeq" id="YP_009623669.1">
    <property type="nucleotide sequence ID" value="NC_042116.1"/>
</dbReference>
<dbReference type="Proteomes" id="UP000317227">
    <property type="component" value="Segment"/>
</dbReference>
<evidence type="ECO:0000313" key="4">
    <source>
        <dbReference type="Proteomes" id="UP000317227"/>
    </source>
</evidence>
<sequence length="88" mass="10367">MYAIYSFEDLTYHHDFSLIKKGFSDMETAESFKAELESGRFSSEYLAELVVCKELKTHDNEESNIGFDKEDMMEDYIELVHKYFGDVK</sequence>
<dbReference type="KEGG" id="vg:40100477"/>
<dbReference type="Proteomes" id="UP000240931">
    <property type="component" value="Segment"/>
</dbReference>
<reference evidence="3" key="2">
    <citation type="submission" date="2017-10" db="EMBL/GenBank/DDBJ databases">
        <authorList>
            <person name="Skurnik M."/>
        </authorList>
    </citation>
    <scope>NUCLEOTIDE SEQUENCE [LARGE SCALE GENOMIC DNA]</scope>
</reference>
<reference evidence="1" key="1">
    <citation type="submission" date="2017-10" db="EMBL/GenBank/DDBJ databases">
        <authorList>
            <person name="Banno H."/>
            <person name="Chua N.-H."/>
        </authorList>
    </citation>
    <scope>NUCLEOTIDE SEQUENCE [LARGE SCALE GENOMIC DNA]</scope>
</reference>
<keyword evidence="3" id="KW-1185">Reference proteome</keyword>